<organism evidence="3 4">
    <name type="scientific">Cotia virus</name>
    <dbReference type="NCBI Taxonomy" id="39444"/>
    <lineage>
        <taxon>Viruses</taxon>
        <taxon>Varidnaviria</taxon>
        <taxon>Bamfordvirae</taxon>
        <taxon>Nucleocytoviricota</taxon>
        <taxon>Pokkesviricetes</taxon>
        <taxon>Chitovirales</taxon>
        <taxon>Poxviridae</taxon>
        <taxon>Chordopoxvirinae</taxon>
        <taxon>Oryzopoxvirus</taxon>
        <taxon>Oryzopoxvirus cotia</taxon>
    </lineage>
</organism>
<comment type="subcellular location">
    <subcellularLocation>
        <location evidence="1">Virion</location>
    </subcellularLocation>
</comment>
<proteinExistence type="predicted"/>
<dbReference type="EMBL" id="KM595078">
    <property type="protein sequence ID" value="AIT70729.1"/>
    <property type="molecule type" value="Genomic_DNA"/>
</dbReference>
<gene>
    <name evidence="3" type="primary">114</name>
</gene>
<evidence type="ECO:0000313" key="3">
    <source>
        <dbReference type="EMBL" id="AIT70729.1"/>
    </source>
</evidence>
<sequence length="373" mass="43647">MEKLKQLYQSFYNTSKIYLEKETSSKTLEANFETDVSIFMSLIPVLEKRICPISNDMEDENIILMMKYSNYKLFSFWFLKSGAVVKSVYNKLETDKEKENFKNTFKEILLCVQTLININNMYNNLKQDTSDIVADSKKIIDIINQFKNTTCETNAYKILQDNNSFIVKTINKILSDENYLLKIIAVFNTDLVTDKDKLTEYREIFTISTESIINGIRCISDLEIPSIDIENNNKYISFFKRILSTVIIFQNNDLNAQKFVYIVSKLYVLIHNQFKTNPIVGFLLTDVLDSIKSKISIDDIKDKGVHNLQTLIKLISENRNFYKSILVEEYIKREDTVIEILQSIANENKIEHNGKIINIKYLIDITRNRFFNN</sequence>
<accession>A0A097IVX5</accession>
<dbReference type="Pfam" id="PF04924">
    <property type="entry name" value="Pox_A6"/>
    <property type="match status" value="1"/>
</dbReference>
<dbReference type="InterPro" id="IPR007008">
    <property type="entry name" value="Poxvirus_A6"/>
</dbReference>
<dbReference type="GO" id="GO:0044423">
    <property type="term" value="C:virion component"/>
    <property type="evidence" value="ECO:0007669"/>
    <property type="project" value="UniProtKB-KW"/>
</dbReference>
<reference evidence="3 4" key="1">
    <citation type="submission" date="2014-09" db="EMBL/GenBank/DDBJ databases">
        <title>Complete Genome Sequence of the Embu Virus Strain SPAn 880.</title>
        <authorList>
            <person name="Ibrahim M.S."/>
            <person name="Antwerpen M.H."/>
            <person name="Georgi E."/>
            <person name="Vette P."/>
            <person name="Zoeller G."/>
            <person name="Meyer H."/>
        </authorList>
    </citation>
    <scope>NUCLEOTIDE SEQUENCE [LARGE SCALE GENOMIC DNA]</scope>
    <source>
        <strain evidence="3">SPAn880</strain>
    </source>
</reference>
<evidence type="ECO:0000256" key="1">
    <source>
        <dbReference type="ARBA" id="ARBA00004328"/>
    </source>
</evidence>
<keyword evidence="2" id="KW-0946">Virion</keyword>
<evidence type="ECO:0000256" key="2">
    <source>
        <dbReference type="ARBA" id="ARBA00022844"/>
    </source>
</evidence>
<name>A0A097IVX5_9POXV</name>
<evidence type="ECO:0000313" key="4">
    <source>
        <dbReference type="Proteomes" id="UP000121784"/>
    </source>
</evidence>
<dbReference type="Proteomes" id="UP000121784">
    <property type="component" value="Segment"/>
</dbReference>
<protein>
    <submittedName>
        <fullName evidence="3">Virion morphogenesis protein</fullName>
    </submittedName>
</protein>